<name>A0AAV9CFX0_ACOCL</name>
<reference evidence="1" key="1">
    <citation type="journal article" date="2023" name="Nat. Commun.">
        <title>Diploid and tetraploid genomes of Acorus and the evolution of monocots.</title>
        <authorList>
            <person name="Ma L."/>
            <person name="Liu K.W."/>
            <person name="Li Z."/>
            <person name="Hsiao Y.Y."/>
            <person name="Qi Y."/>
            <person name="Fu T."/>
            <person name="Tang G.D."/>
            <person name="Zhang D."/>
            <person name="Sun W.H."/>
            <person name="Liu D.K."/>
            <person name="Li Y."/>
            <person name="Chen G.Z."/>
            <person name="Liu X.D."/>
            <person name="Liao X.Y."/>
            <person name="Jiang Y.T."/>
            <person name="Yu X."/>
            <person name="Hao Y."/>
            <person name="Huang J."/>
            <person name="Zhao X.W."/>
            <person name="Ke S."/>
            <person name="Chen Y.Y."/>
            <person name="Wu W.L."/>
            <person name="Hsu J.L."/>
            <person name="Lin Y.F."/>
            <person name="Huang M.D."/>
            <person name="Li C.Y."/>
            <person name="Huang L."/>
            <person name="Wang Z.W."/>
            <person name="Zhao X."/>
            <person name="Zhong W.Y."/>
            <person name="Peng D.H."/>
            <person name="Ahmad S."/>
            <person name="Lan S."/>
            <person name="Zhang J.S."/>
            <person name="Tsai W.C."/>
            <person name="Van de Peer Y."/>
            <person name="Liu Z.J."/>
        </authorList>
    </citation>
    <scope>NUCLEOTIDE SEQUENCE</scope>
    <source>
        <strain evidence="1">CP</strain>
    </source>
</reference>
<protein>
    <recommendedName>
        <fullName evidence="3">Secreted protein</fullName>
    </recommendedName>
</protein>
<dbReference type="PROSITE" id="PS51257">
    <property type="entry name" value="PROKAR_LIPOPROTEIN"/>
    <property type="match status" value="1"/>
</dbReference>
<gene>
    <name evidence="1" type="ORF">QJS10_CPB19g01032</name>
</gene>
<organism evidence="1 2">
    <name type="scientific">Acorus calamus</name>
    <name type="common">Sweet flag</name>
    <dbReference type="NCBI Taxonomy" id="4465"/>
    <lineage>
        <taxon>Eukaryota</taxon>
        <taxon>Viridiplantae</taxon>
        <taxon>Streptophyta</taxon>
        <taxon>Embryophyta</taxon>
        <taxon>Tracheophyta</taxon>
        <taxon>Spermatophyta</taxon>
        <taxon>Magnoliopsida</taxon>
        <taxon>Liliopsida</taxon>
        <taxon>Acoraceae</taxon>
        <taxon>Acorus</taxon>
    </lineage>
</organism>
<reference evidence="1" key="2">
    <citation type="submission" date="2023-06" db="EMBL/GenBank/DDBJ databases">
        <authorList>
            <person name="Ma L."/>
            <person name="Liu K.-W."/>
            <person name="Li Z."/>
            <person name="Hsiao Y.-Y."/>
            <person name="Qi Y."/>
            <person name="Fu T."/>
            <person name="Tang G."/>
            <person name="Zhang D."/>
            <person name="Sun W.-H."/>
            <person name="Liu D.-K."/>
            <person name="Li Y."/>
            <person name="Chen G.-Z."/>
            <person name="Liu X.-D."/>
            <person name="Liao X.-Y."/>
            <person name="Jiang Y.-T."/>
            <person name="Yu X."/>
            <person name="Hao Y."/>
            <person name="Huang J."/>
            <person name="Zhao X.-W."/>
            <person name="Ke S."/>
            <person name="Chen Y.-Y."/>
            <person name="Wu W.-L."/>
            <person name="Hsu J.-L."/>
            <person name="Lin Y.-F."/>
            <person name="Huang M.-D."/>
            <person name="Li C.-Y."/>
            <person name="Huang L."/>
            <person name="Wang Z.-W."/>
            <person name="Zhao X."/>
            <person name="Zhong W.-Y."/>
            <person name="Peng D.-H."/>
            <person name="Ahmad S."/>
            <person name="Lan S."/>
            <person name="Zhang J.-S."/>
            <person name="Tsai W.-C."/>
            <person name="Van De Peer Y."/>
            <person name="Liu Z.-J."/>
        </authorList>
    </citation>
    <scope>NUCLEOTIDE SEQUENCE</scope>
    <source>
        <strain evidence="1">CP</strain>
        <tissue evidence="1">Leaves</tissue>
    </source>
</reference>
<evidence type="ECO:0008006" key="3">
    <source>
        <dbReference type="Google" id="ProtNLM"/>
    </source>
</evidence>
<dbReference type="EMBL" id="JAUJYO010000019">
    <property type="protein sequence ID" value="KAK1287401.1"/>
    <property type="molecule type" value="Genomic_DNA"/>
</dbReference>
<sequence length="61" mass="6556">MKACMVMAAVGACSCKIYSGTFGVPEEGLCVRKTSRIFVTHASETAEARIGSTDKKHFRAD</sequence>
<evidence type="ECO:0000313" key="1">
    <source>
        <dbReference type="EMBL" id="KAK1287401.1"/>
    </source>
</evidence>
<accession>A0AAV9CFX0</accession>
<dbReference type="AlphaFoldDB" id="A0AAV9CFX0"/>
<comment type="caution">
    <text evidence="1">The sequence shown here is derived from an EMBL/GenBank/DDBJ whole genome shotgun (WGS) entry which is preliminary data.</text>
</comment>
<proteinExistence type="predicted"/>
<evidence type="ECO:0000313" key="2">
    <source>
        <dbReference type="Proteomes" id="UP001180020"/>
    </source>
</evidence>
<keyword evidence="2" id="KW-1185">Reference proteome</keyword>
<dbReference type="Proteomes" id="UP001180020">
    <property type="component" value="Unassembled WGS sequence"/>
</dbReference>